<feature type="region of interest" description="Disordered" evidence="1">
    <location>
        <begin position="267"/>
        <end position="291"/>
    </location>
</feature>
<evidence type="ECO:0000256" key="1">
    <source>
        <dbReference type="SAM" id="MobiDB-lite"/>
    </source>
</evidence>
<organism evidence="2 3">
    <name type="scientific">Danionella cerebrum</name>
    <dbReference type="NCBI Taxonomy" id="2873325"/>
    <lineage>
        <taxon>Eukaryota</taxon>
        <taxon>Metazoa</taxon>
        <taxon>Chordata</taxon>
        <taxon>Craniata</taxon>
        <taxon>Vertebrata</taxon>
        <taxon>Euteleostomi</taxon>
        <taxon>Actinopterygii</taxon>
        <taxon>Neopterygii</taxon>
        <taxon>Teleostei</taxon>
        <taxon>Ostariophysi</taxon>
        <taxon>Cypriniformes</taxon>
        <taxon>Danionidae</taxon>
        <taxon>Danioninae</taxon>
        <taxon>Danionella</taxon>
    </lineage>
</organism>
<feature type="non-terminal residue" evidence="2">
    <location>
        <position position="431"/>
    </location>
</feature>
<evidence type="ECO:0000313" key="2">
    <source>
        <dbReference type="EMBL" id="TRY89842.1"/>
    </source>
</evidence>
<sequence>MLFFYIIAKLRFSMHEGSANTHSRTMAADAKLQKCMRRARGLQQRMQQEQEQQQEPSRPQGPTSEQPGQVQVLLTDNQEEIWKTNQDSALGPLSPEKIKPPSSYKISSSRSQPSRSPHPASSHAQPKELHWSEQNDGEWGGIRLSDVLQASGIRVMPIRKHLAISLPSLPLWGVLGEDEDNHHPQTSISQPPNTSLVQGFEDNSKEILCSRSSSSTPALAEEKGTLPLRAPIWQPLGGSSQPKLNKLNSSGSARHWSSWSLDHPDSAVVPFDTTPHQNQQTASSLSQHTSGRNLALHSPMSTRKKNISHHLNLKRMELESLDPEDQELSELDSLYQASLQAGPVLPPARKLLTGVGRSRTPTAELERTAYGPPGCYSPVKCMNLPLSVAHQELPSGEEDQYDADHLRRIARSLSGTIIGRRQNRLAVSRSF</sequence>
<gene>
    <name evidence="2" type="ORF">DNTS_029422</name>
</gene>
<feature type="compositionally biased region" description="Low complexity" evidence="1">
    <location>
        <begin position="43"/>
        <end position="55"/>
    </location>
</feature>
<keyword evidence="3" id="KW-1185">Reference proteome</keyword>
<name>A0A553QIT4_9TELE</name>
<dbReference type="AlphaFoldDB" id="A0A553QIT4"/>
<comment type="caution">
    <text evidence="2">The sequence shown here is derived from an EMBL/GenBank/DDBJ whole genome shotgun (WGS) entry which is preliminary data.</text>
</comment>
<protein>
    <submittedName>
        <fullName evidence="2">Uncharacterized protein</fullName>
    </submittedName>
</protein>
<feature type="compositionally biased region" description="Polar residues" evidence="1">
    <location>
        <begin position="56"/>
        <end position="69"/>
    </location>
</feature>
<feature type="compositionally biased region" description="Polar residues" evidence="1">
    <location>
        <begin position="274"/>
        <end position="291"/>
    </location>
</feature>
<proteinExistence type="predicted"/>
<evidence type="ECO:0000313" key="3">
    <source>
        <dbReference type="Proteomes" id="UP000316079"/>
    </source>
</evidence>
<dbReference type="OrthoDB" id="205782at2759"/>
<dbReference type="Proteomes" id="UP000316079">
    <property type="component" value="Unassembled WGS sequence"/>
</dbReference>
<feature type="compositionally biased region" description="Low complexity" evidence="1">
    <location>
        <begin position="100"/>
        <end position="124"/>
    </location>
</feature>
<dbReference type="EMBL" id="SRMA01025920">
    <property type="protein sequence ID" value="TRY89842.1"/>
    <property type="molecule type" value="Genomic_DNA"/>
</dbReference>
<accession>A0A553QIT4</accession>
<feature type="region of interest" description="Disordered" evidence="1">
    <location>
        <begin position="85"/>
        <end position="131"/>
    </location>
</feature>
<feature type="region of interest" description="Disordered" evidence="1">
    <location>
        <begin position="38"/>
        <end position="69"/>
    </location>
</feature>
<reference evidence="2 3" key="1">
    <citation type="journal article" date="2019" name="Sci. Data">
        <title>Hybrid genome assembly and annotation of Danionella translucida.</title>
        <authorList>
            <person name="Kadobianskyi M."/>
            <person name="Schulze L."/>
            <person name="Schuelke M."/>
            <person name="Judkewitz B."/>
        </authorList>
    </citation>
    <scope>NUCLEOTIDE SEQUENCE [LARGE SCALE GENOMIC DNA]</scope>
    <source>
        <strain evidence="2 3">Bolton</strain>
    </source>
</reference>